<dbReference type="KEGG" id="cat:CA2559_10528"/>
<dbReference type="Proteomes" id="UP000002297">
    <property type="component" value="Chromosome"/>
</dbReference>
<dbReference type="STRING" id="216432.CA2559_10528"/>
<organism evidence="2 3">
    <name type="scientific">Croceibacter atlanticus (strain ATCC BAA-628 / JCM 21780 / CIP 108009 / IAM 15332 / KCTC 12090 / HTCC2559)</name>
    <dbReference type="NCBI Taxonomy" id="216432"/>
    <lineage>
        <taxon>Bacteria</taxon>
        <taxon>Pseudomonadati</taxon>
        <taxon>Bacteroidota</taxon>
        <taxon>Flavobacteriia</taxon>
        <taxon>Flavobacteriales</taxon>
        <taxon>Flavobacteriaceae</taxon>
        <taxon>Croceibacter</taxon>
    </lineage>
</organism>
<protein>
    <submittedName>
        <fullName evidence="2">Uncharacterized protein</fullName>
    </submittedName>
</protein>
<evidence type="ECO:0000256" key="1">
    <source>
        <dbReference type="SAM" id="Phobius"/>
    </source>
</evidence>
<evidence type="ECO:0000313" key="3">
    <source>
        <dbReference type="Proteomes" id="UP000002297"/>
    </source>
</evidence>
<evidence type="ECO:0000313" key="2">
    <source>
        <dbReference type="EMBL" id="EAP86464.1"/>
    </source>
</evidence>
<feature type="transmembrane region" description="Helical" evidence="1">
    <location>
        <begin position="30"/>
        <end position="50"/>
    </location>
</feature>
<feature type="transmembrane region" description="Helical" evidence="1">
    <location>
        <begin position="80"/>
        <end position="100"/>
    </location>
</feature>
<dbReference type="GeneID" id="89453845"/>
<gene>
    <name evidence="2" type="ordered locus">CA2559_10528</name>
</gene>
<name>A3U9H8_CROAH</name>
<keyword evidence="1" id="KW-0812">Transmembrane</keyword>
<sequence length="134" mass="14401">MFEIILLLTGTIAALSTFIASNTLKLGAIKASAGLSFIVALLCLLFDDIFKEDLALQIQLVFFGASFVGMVSKEIISKHYLVGLGGLVFSAIYLNTSYFFEGFGGALGTTACISVIIVFGLRIILNKRKQKAHS</sequence>
<keyword evidence="1" id="KW-0472">Membrane</keyword>
<proteinExistence type="predicted"/>
<accession>A3U9H8</accession>
<dbReference type="EMBL" id="CP002046">
    <property type="protein sequence ID" value="EAP86464.1"/>
    <property type="molecule type" value="Genomic_DNA"/>
</dbReference>
<dbReference type="eggNOG" id="COG4262">
    <property type="taxonomic scope" value="Bacteria"/>
</dbReference>
<dbReference type="AlphaFoldDB" id="A3U9H8"/>
<reference evidence="2 3" key="1">
    <citation type="journal article" date="2010" name="J. Bacteriol.">
        <title>The complete genome sequence of Croceibacter atlanticus HTCC2559T.</title>
        <authorList>
            <person name="Oh H.M."/>
            <person name="Kang I."/>
            <person name="Ferriera S."/>
            <person name="Giovannoni S.J."/>
            <person name="Cho J.C."/>
        </authorList>
    </citation>
    <scope>NUCLEOTIDE SEQUENCE [LARGE SCALE GENOMIC DNA]</scope>
    <source>
        <strain evidence="3">ATCC BAA-628 / HTCC2559 / KCTC 12090</strain>
    </source>
</reference>
<keyword evidence="3" id="KW-1185">Reference proteome</keyword>
<dbReference type="RefSeq" id="WP_013187849.1">
    <property type="nucleotide sequence ID" value="NC_014230.1"/>
</dbReference>
<dbReference type="OrthoDB" id="768533at2"/>
<keyword evidence="1" id="KW-1133">Transmembrane helix</keyword>
<dbReference type="HOGENOM" id="CLU_141496_0_0_10"/>
<feature type="transmembrane region" description="Helical" evidence="1">
    <location>
        <begin position="106"/>
        <end position="125"/>
    </location>
</feature>